<evidence type="ECO:0000256" key="4">
    <source>
        <dbReference type="SAM" id="Phobius"/>
    </source>
</evidence>
<protein>
    <submittedName>
        <fullName evidence="6">Glycosyltransferase</fullName>
    </submittedName>
</protein>
<dbReference type="Pfam" id="PF00535">
    <property type="entry name" value="Glycos_transf_2"/>
    <property type="match status" value="1"/>
</dbReference>
<keyword evidence="4" id="KW-1133">Transmembrane helix</keyword>
<dbReference type="EMBL" id="KX870072">
    <property type="protein sequence ID" value="APZ79433.1"/>
    <property type="molecule type" value="Genomic_DNA"/>
</dbReference>
<dbReference type="SUPFAM" id="SSF53448">
    <property type="entry name" value="Nucleotide-diphospho-sugar transferases"/>
    <property type="match status" value="1"/>
</dbReference>
<dbReference type="AlphaFoldDB" id="A0A1P8VS36"/>
<dbReference type="Gene3D" id="3.90.550.10">
    <property type="entry name" value="Spore Coat Polysaccharide Biosynthesis Protein SpsA, Chain A"/>
    <property type="match status" value="1"/>
</dbReference>
<dbReference type="PANTHER" id="PTHR43685">
    <property type="entry name" value="GLYCOSYLTRANSFERASE"/>
    <property type="match status" value="1"/>
</dbReference>
<dbReference type="InterPro" id="IPR029044">
    <property type="entry name" value="Nucleotide-diphossugar_trans"/>
</dbReference>
<evidence type="ECO:0000256" key="3">
    <source>
        <dbReference type="ARBA" id="ARBA00022679"/>
    </source>
</evidence>
<organism evidence="6">
    <name type="scientific">Streptococcus suis</name>
    <dbReference type="NCBI Taxonomy" id="1307"/>
    <lineage>
        <taxon>Bacteria</taxon>
        <taxon>Bacillati</taxon>
        <taxon>Bacillota</taxon>
        <taxon>Bacilli</taxon>
        <taxon>Lactobacillales</taxon>
        <taxon>Streptococcaceae</taxon>
        <taxon>Streptococcus</taxon>
    </lineage>
</organism>
<dbReference type="PANTHER" id="PTHR43685:SF5">
    <property type="entry name" value="GLYCOSYLTRANSFERASE EPSE-RELATED"/>
    <property type="match status" value="1"/>
</dbReference>
<evidence type="ECO:0000256" key="2">
    <source>
        <dbReference type="ARBA" id="ARBA00022676"/>
    </source>
</evidence>
<feature type="domain" description="Glycosyltransferase 2-like" evidence="5">
    <location>
        <begin position="4"/>
        <end position="169"/>
    </location>
</feature>
<dbReference type="InterPro" id="IPR001173">
    <property type="entry name" value="Glyco_trans_2-like"/>
</dbReference>
<name>A0A1P8VS36_STRSU</name>
<keyword evidence="3 6" id="KW-0808">Transferase</keyword>
<evidence type="ECO:0000259" key="5">
    <source>
        <dbReference type="Pfam" id="PF00535"/>
    </source>
</evidence>
<proteinExistence type="inferred from homology"/>
<sequence>MKYSVLMTVYKNDNADYFYIALNSMVQQTIKPDEIVIVKDGPIPSLLEQVIVNVQNSCDIYFNEIQLPNNVGLGEALNAGLKECRNDLIARMDADDYSMPERCEKQLRAFEQNPKLTIVSCPVEEFVDELSNVIGYRSLPLTNSDIYSFAKRRDPFNHPSTMYRKSKVLEVGGYGNYRKNQDTDLWIRLLSNNVECLNLSEPLLKFRFDEGTYKKRKSWINTKILIKLRYRAWRSGFNSFVDFFIVAVAQLLVFILPVKLLRNLYRFLLRSKEKSYNGDRAGH</sequence>
<gene>
    <name evidence="6" type="primary">cpsI</name>
    <name evidence="6" type="ORF">1640373.seq-orf9</name>
</gene>
<accession>A0A1P8VS36</accession>
<keyword evidence="4" id="KW-0472">Membrane</keyword>
<keyword evidence="4" id="KW-0812">Transmembrane</keyword>
<comment type="similarity">
    <text evidence="1">Belongs to the glycosyltransferase 2 family.</text>
</comment>
<dbReference type="GO" id="GO:0016757">
    <property type="term" value="F:glycosyltransferase activity"/>
    <property type="evidence" value="ECO:0007669"/>
    <property type="project" value="UniProtKB-KW"/>
</dbReference>
<keyword evidence="2" id="KW-0328">Glycosyltransferase</keyword>
<feature type="transmembrane region" description="Helical" evidence="4">
    <location>
        <begin position="240"/>
        <end position="261"/>
    </location>
</feature>
<evidence type="ECO:0000313" key="6">
    <source>
        <dbReference type="EMBL" id="APZ79433.1"/>
    </source>
</evidence>
<reference evidence="6" key="1">
    <citation type="submission" date="2016-09" db="EMBL/GenBank/DDBJ databases">
        <title>Genetic analysis of capsular polysaccharide synthesis gene clusters from non-serotypeable of Streptococcus suis.</title>
        <authorList>
            <person name="Qiu X."/>
            <person name="Zheng H."/>
        </authorList>
    </citation>
    <scope>NUCLEOTIDE SEQUENCE</scope>
    <source>
        <strain evidence="6">1640373</strain>
    </source>
</reference>
<dbReference type="InterPro" id="IPR050834">
    <property type="entry name" value="Glycosyltransf_2"/>
</dbReference>
<evidence type="ECO:0000256" key="1">
    <source>
        <dbReference type="ARBA" id="ARBA00006739"/>
    </source>
</evidence>